<dbReference type="EC" id="3.5.1.28" evidence="4"/>
<sequence length="500" mass="55061">MNCTFETAISAWIRSSRLPRFPGRGVLSSLWMMVLVSLATFAKASEVDNMRLWAAPDHARLVFDLSAPAQADVFTLDNPDRLVIDLEDSRLQANPDHLNLEGSAISAVRTGVRNGTGLRVVLDLKRHVEPRYFTLAPNDQYGHRLVVDLEYPGESAVEDPIDPIEAMIREQEIVAARAQAAGQASEEETNAAARALQQAQPHPKRDIIVAIDAGHGGEDPGAIGPSGTREKDVVLDISRQLQRLVNDTEGFRAVMIRDGDYYVGLRQRTRIAREQKADFFVSIHADAFNSPRPQGSSVYALSQSGATSEAAQWLANSENRADLIGGVDGSLSLRDKDEVLRGVLMDLTMTATLNDSLAIGGQVLDQLGRANRLHKSRVEQAGFVVLKSPDIPSLLIETGFISNPDEERRLNDPVHQRQLAQAVHSGIMVHFERNPPPASLLAWERDQERGSSRDEYRIQPGDTLSEIASRHQVTLSQLKQANEINGDVIRVGQVLRIPRS</sequence>
<accession>S2L0Z2</accession>
<evidence type="ECO:0000313" key="13">
    <source>
        <dbReference type="Proteomes" id="UP000014463"/>
    </source>
</evidence>
<dbReference type="Gene3D" id="3.10.350.10">
    <property type="entry name" value="LysM domain"/>
    <property type="match status" value="1"/>
</dbReference>
<dbReference type="eggNOG" id="COG1388">
    <property type="taxonomic scope" value="Bacteria"/>
</dbReference>
<comment type="subcellular location">
    <subcellularLocation>
        <location evidence="2">Periplasm</location>
    </subcellularLocation>
</comment>
<evidence type="ECO:0000256" key="2">
    <source>
        <dbReference type="ARBA" id="ARBA00004418"/>
    </source>
</evidence>
<gene>
    <name evidence="12" type="ORF">L861_12125</name>
</gene>
<organism evidence="12 13">
    <name type="scientific">Litchfieldella anticariensis (strain DSM 16096 / CECT 5854 / CIP 108499 / LMG 22089 / FP35)</name>
    <name type="common">Halomonas anticariensis</name>
    <dbReference type="NCBI Taxonomy" id="1121939"/>
    <lineage>
        <taxon>Bacteria</taxon>
        <taxon>Pseudomonadati</taxon>
        <taxon>Pseudomonadota</taxon>
        <taxon>Gammaproteobacteria</taxon>
        <taxon>Oceanospirillales</taxon>
        <taxon>Halomonadaceae</taxon>
        <taxon>Litchfieldella</taxon>
    </lineage>
</organism>
<dbReference type="GO" id="GO:0030288">
    <property type="term" value="C:outer membrane-bounded periplasmic space"/>
    <property type="evidence" value="ECO:0007669"/>
    <property type="project" value="TreeGrafter"/>
</dbReference>
<evidence type="ECO:0000259" key="11">
    <source>
        <dbReference type="PROSITE" id="PS51782"/>
    </source>
</evidence>
<dbReference type="PROSITE" id="PS51782">
    <property type="entry name" value="LYSM"/>
    <property type="match status" value="1"/>
</dbReference>
<feature type="domain" description="LysM" evidence="11">
    <location>
        <begin position="454"/>
        <end position="497"/>
    </location>
</feature>
<evidence type="ECO:0000256" key="1">
    <source>
        <dbReference type="ARBA" id="ARBA00001561"/>
    </source>
</evidence>
<dbReference type="GO" id="GO:0008745">
    <property type="term" value="F:N-acetylmuramoyl-L-alanine amidase activity"/>
    <property type="evidence" value="ECO:0007669"/>
    <property type="project" value="UniProtKB-EC"/>
</dbReference>
<dbReference type="Gene3D" id="2.60.40.3500">
    <property type="match status" value="1"/>
</dbReference>
<dbReference type="AlphaFoldDB" id="S2L0Z2"/>
<dbReference type="Pfam" id="PF01476">
    <property type="entry name" value="LysM"/>
    <property type="match status" value="1"/>
</dbReference>
<dbReference type="CDD" id="cd02696">
    <property type="entry name" value="MurNAc-LAA"/>
    <property type="match status" value="1"/>
</dbReference>
<feature type="transmembrane region" description="Helical" evidence="10">
    <location>
        <begin position="21"/>
        <end position="42"/>
    </location>
</feature>
<dbReference type="Pfam" id="PF01520">
    <property type="entry name" value="Amidase_3"/>
    <property type="match status" value="1"/>
</dbReference>
<comment type="similarity">
    <text evidence="3">Belongs to the N-acetylmuramoyl-L-alanine amidase 3 family.</text>
</comment>
<proteinExistence type="inferred from homology"/>
<comment type="catalytic activity">
    <reaction evidence="1">
        <text>Hydrolyzes the link between N-acetylmuramoyl residues and L-amino acid residues in certain cell-wall glycopeptides.</text>
        <dbReference type="EC" id="3.5.1.28"/>
    </reaction>
</comment>
<dbReference type="InterPro" id="IPR002508">
    <property type="entry name" value="MurNAc-LAA_cat"/>
</dbReference>
<keyword evidence="6" id="KW-0574">Periplasm</keyword>
<keyword evidence="8" id="KW-0961">Cell wall biogenesis/degradation</keyword>
<dbReference type="SMART" id="SM00646">
    <property type="entry name" value="Ami_3"/>
    <property type="match status" value="1"/>
</dbReference>
<keyword evidence="10" id="KW-0472">Membrane</keyword>
<evidence type="ECO:0000256" key="4">
    <source>
        <dbReference type="ARBA" id="ARBA00011901"/>
    </source>
</evidence>
<dbReference type="Proteomes" id="UP000014463">
    <property type="component" value="Unassembled WGS sequence"/>
</dbReference>
<keyword evidence="13" id="KW-1185">Reference proteome</keyword>
<dbReference type="Gene3D" id="3.40.630.40">
    <property type="entry name" value="Zn-dependent exopeptidases"/>
    <property type="match status" value="1"/>
</dbReference>
<dbReference type="SUPFAM" id="SSF53187">
    <property type="entry name" value="Zn-dependent exopeptidases"/>
    <property type="match status" value="1"/>
</dbReference>
<evidence type="ECO:0000256" key="5">
    <source>
        <dbReference type="ARBA" id="ARBA00022729"/>
    </source>
</evidence>
<dbReference type="eggNOG" id="COG0860">
    <property type="taxonomic scope" value="Bacteria"/>
</dbReference>
<dbReference type="GO" id="GO:0009253">
    <property type="term" value="P:peptidoglycan catabolic process"/>
    <property type="evidence" value="ECO:0007669"/>
    <property type="project" value="InterPro"/>
</dbReference>
<dbReference type="GO" id="GO:0071555">
    <property type="term" value="P:cell wall organization"/>
    <property type="evidence" value="ECO:0007669"/>
    <property type="project" value="UniProtKB-KW"/>
</dbReference>
<dbReference type="SMART" id="SM00257">
    <property type="entry name" value="LysM"/>
    <property type="match status" value="1"/>
</dbReference>
<dbReference type="PANTHER" id="PTHR30404">
    <property type="entry name" value="N-ACETYLMURAMOYL-L-ALANINE AMIDASE"/>
    <property type="match status" value="1"/>
</dbReference>
<dbReference type="FunFam" id="3.40.630.40:FF:000001">
    <property type="entry name" value="N-acetylmuramoyl-L-alanine amidase"/>
    <property type="match status" value="1"/>
</dbReference>
<reference evidence="12 13" key="1">
    <citation type="journal article" date="2013" name="Genome Announc.">
        <title>Draft genome sequence of the moderately halophilic gammaproteobacterium Halomonas anticariensis FP35.</title>
        <authorList>
            <person name="Tahrioui A."/>
            <person name="Quesada E."/>
            <person name="Llamas I."/>
        </authorList>
    </citation>
    <scope>NUCLEOTIDE SEQUENCE [LARGE SCALE GENOMIC DNA]</scope>
    <source>
        <strain evidence="13">DSM 16096 / CECT 5854 / LMG 22089 / FP35</strain>
    </source>
</reference>
<evidence type="ECO:0000256" key="7">
    <source>
        <dbReference type="ARBA" id="ARBA00022801"/>
    </source>
</evidence>
<dbReference type="SUPFAM" id="SSF54106">
    <property type="entry name" value="LysM domain"/>
    <property type="match status" value="1"/>
</dbReference>
<dbReference type="PATRIC" id="fig|1121939.11.peg.3486"/>
<dbReference type="Pfam" id="PF11741">
    <property type="entry name" value="AMIN"/>
    <property type="match status" value="1"/>
</dbReference>
<evidence type="ECO:0000256" key="10">
    <source>
        <dbReference type="SAM" id="Phobius"/>
    </source>
</evidence>
<name>S2L0Z2_LITA3</name>
<dbReference type="InterPro" id="IPR018392">
    <property type="entry name" value="LysM"/>
</dbReference>
<keyword evidence="5" id="KW-0732">Signal</keyword>
<dbReference type="STRING" id="1121939.L861_12125"/>
<dbReference type="EMBL" id="ASTJ01000036">
    <property type="protein sequence ID" value="EPC01314.1"/>
    <property type="molecule type" value="Genomic_DNA"/>
</dbReference>
<dbReference type="InterPro" id="IPR036779">
    <property type="entry name" value="LysM_dom_sf"/>
</dbReference>
<protein>
    <recommendedName>
        <fullName evidence="9">N-acetylmuramoyl-L-alanine amidase AmiC</fullName>
        <ecNumber evidence="4">3.5.1.28</ecNumber>
    </recommendedName>
</protein>
<evidence type="ECO:0000256" key="9">
    <source>
        <dbReference type="ARBA" id="ARBA00074581"/>
    </source>
</evidence>
<keyword evidence="7" id="KW-0378">Hydrolase</keyword>
<dbReference type="PANTHER" id="PTHR30404:SF0">
    <property type="entry name" value="N-ACETYLMURAMOYL-L-ALANINE AMIDASE AMIC"/>
    <property type="match status" value="1"/>
</dbReference>
<keyword evidence="10" id="KW-0812">Transmembrane</keyword>
<comment type="caution">
    <text evidence="12">The sequence shown here is derived from an EMBL/GenBank/DDBJ whole genome shotgun (WGS) entry which is preliminary data.</text>
</comment>
<keyword evidence="10" id="KW-1133">Transmembrane helix</keyword>
<evidence type="ECO:0000256" key="8">
    <source>
        <dbReference type="ARBA" id="ARBA00023316"/>
    </source>
</evidence>
<evidence type="ECO:0000256" key="3">
    <source>
        <dbReference type="ARBA" id="ARBA00010860"/>
    </source>
</evidence>
<evidence type="ECO:0000256" key="6">
    <source>
        <dbReference type="ARBA" id="ARBA00022764"/>
    </source>
</evidence>
<dbReference type="InterPro" id="IPR050695">
    <property type="entry name" value="N-acetylmuramoyl_amidase_3"/>
</dbReference>
<dbReference type="CDD" id="cd00118">
    <property type="entry name" value="LysM"/>
    <property type="match status" value="1"/>
</dbReference>
<evidence type="ECO:0000313" key="12">
    <source>
        <dbReference type="EMBL" id="EPC01314.1"/>
    </source>
</evidence>
<dbReference type="InterPro" id="IPR021731">
    <property type="entry name" value="AMIN_dom"/>
</dbReference>